<dbReference type="PANTHER" id="PTHR14614">
    <property type="entry name" value="HEPATOCELLULAR CARCINOMA-ASSOCIATED ANTIGEN"/>
    <property type="match status" value="1"/>
</dbReference>
<keyword evidence="1" id="KW-0489">Methyltransferase</keyword>
<dbReference type="CDD" id="cd02440">
    <property type="entry name" value="AdoMet_MTases"/>
    <property type="match status" value="1"/>
</dbReference>
<dbReference type="PANTHER" id="PTHR14614:SF164">
    <property type="entry name" value="HISTONE-ARGININE METHYLTRANSFERASE METTL23"/>
    <property type="match status" value="1"/>
</dbReference>
<dbReference type="GO" id="GO:0005634">
    <property type="term" value="C:nucleus"/>
    <property type="evidence" value="ECO:0007669"/>
    <property type="project" value="TreeGrafter"/>
</dbReference>
<comment type="similarity">
    <text evidence="4">Belongs to the methyltransferase superfamily. METTL23 family.</text>
</comment>
<gene>
    <name evidence="5" type="ORF">V1264_010824</name>
</gene>
<organism evidence="5 6">
    <name type="scientific">Littorina saxatilis</name>
    <dbReference type="NCBI Taxonomy" id="31220"/>
    <lineage>
        <taxon>Eukaryota</taxon>
        <taxon>Metazoa</taxon>
        <taxon>Spiralia</taxon>
        <taxon>Lophotrochozoa</taxon>
        <taxon>Mollusca</taxon>
        <taxon>Gastropoda</taxon>
        <taxon>Caenogastropoda</taxon>
        <taxon>Littorinimorpha</taxon>
        <taxon>Littorinoidea</taxon>
        <taxon>Littorinidae</taxon>
        <taxon>Littorina</taxon>
    </lineage>
</organism>
<dbReference type="SUPFAM" id="SSF53335">
    <property type="entry name" value="S-adenosyl-L-methionine-dependent methyltransferases"/>
    <property type="match status" value="1"/>
</dbReference>
<dbReference type="AlphaFoldDB" id="A0AAN9GLJ3"/>
<sequence length="240" mass="26793">MSEAEKTRPSDQKYTSMKVFSFEGDDSKSSALRVNIPEVADSAYGMYTWPCAPVLAQYVWKHRLKLQGKVVLEIGSGTALAGVVAAKCGAEVILSDSTLFPDCLENCRKSCHANDLKNVKVIPLTWGLVTLALLQLPAVDFILGSDCFYDTKDFEDVLVTVSFLLKRNPDCQFWTTYQKRSAMRSIEFYLKKWGLAAEEVPVTSFFHKDGMQHCDYPGVDSVHMFDITLDQRNSSCGSVT</sequence>
<dbReference type="EMBL" id="JBAMIC010000002">
    <property type="protein sequence ID" value="KAK7111140.1"/>
    <property type="molecule type" value="Genomic_DNA"/>
</dbReference>
<dbReference type="InterPro" id="IPR029063">
    <property type="entry name" value="SAM-dependent_MTases_sf"/>
</dbReference>
<name>A0AAN9GLJ3_9CAEN</name>
<proteinExistence type="inferred from homology"/>
<evidence type="ECO:0008006" key="7">
    <source>
        <dbReference type="Google" id="ProtNLM"/>
    </source>
</evidence>
<dbReference type="Proteomes" id="UP001374579">
    <property type="component" value="Unassembled WGS sequence"/>
</dbReference>
<evidence type="ECO:0000313" key="6">
    <source>
        <dbReference type="Proteomes" id="UP001374579"/>
    </source>
</evidence>
<dbReference type="GO" id="GO:0032259">
    <property type="term" value="P:methylation"/>
    <property type="evidence" value="ECO:0007669"/>
    <property type="project" value="UniProtKB-KW"/>
</dbReference>
<dbReference type="Pfam" id="PF10294">
    <property type="entry name" value="Methyltransf_16"/>
    <property type="match status" value="1"/>
</dbReference>
<keyword evidence="6" id="KW-1185">Reference proteome</keyword>
<accession>A0AAN9GLJ3</accession>
<evidence type="ECO:0000256" key="4">
    <source>
        <dbReference type="ARBA" id="ARBA00043988"/>
    </source>
</evidence>
<dbReference type="GO" id="GO:0005737">
    <property type="term" value="C:cytoplasm"/>
    <property type="evidence" value="ECO:0007669"/>
    <property type="project" value="TreeGrafter"/>
</dbReference>
<evidence type="ECO:0000256" key="2">
    <source>
        <dbReference type="ARBA" id="ARBA00022679"/>
    </source>
</evidence>
<keyword evidence="2" id="KW-0808">Transferase</keyword>
<comment type="caution">
    <text evidence="5">The sequence shown here is derived from an EMBL/GenBank/DDBJ whole genome shotgun (WGS) entry which is preliminary data.</text>
</comment>
<evidence type="ECO:0000256" key="3">
    <source>
        <dbReference type="ARBA" id="ARBA00022691"/>
    </source>
</evidence>
<dbReference type="GO" id="GO:0008168">
    <property type="term" value="F:methyltransferase activity"/>
    <property type="evidence" value="ECO:0007669"/>
    <property type="project" value="UniProtKB-KW"/>
</dbReference>
<evidence type="ECO:0000313" key="5">
    <source>
        <dbReference type="EMBL" id="KAK7111140.1"/>
    </source>
</evidence>
<keyword evidence="3" id="KW-0949">S-adenosyl-L-methionine</keyword>
<reference evidence="5 6" key="1">
    <citation type="submission" date="2024-02" db="EMBL/GenBank/DDBJ databases">
        <title>Chromosome-scale genome assembly of the rough periwinkle Littorina saxatilis.</title>
        <authorList>
            <person name="De Jode A."/>
            <person name="Faria R."/>
            <person name="Formenti G."/>
            <person name="Sims Y."/>
            <person name="Smith T.P."/>
            <person name="Tracey A."/>
            <person name="Wood J.M.D."/>
            <person name="Zagrodzka Z.B."/>
            <person name="Johannesson K."/>
            <person name="Butlin R.K."/>
            <person name="Leder E.H."/>
        </authorList>
    </citation>
    <scope>NUCLEOTIDE SEQUENCE [LARGE SCALE GENOMIC DNA]</scope>
    <source>
        <strain evidence="5">Snail1</strain>
        <tissue evidence="5">Muscle</tissue>
    </source>
</reference>
<dbReference type="InterPro" id="IPR019410">
    <property type="entry name" value="Methyltransf_16"/>
</dbReference>
<protein>
    <recommendedName>
        <fullName evidence="7">Methyltransferase-like protein 23</fullName>
    </recommendedName>
</protein>
<evidence type="ECO:0000256" key="1">
    <source>
        <dbReference type="ARBA" id="ARBA00022603"/>
    </source>
</evidence>
<dbReference type="Gene3D" id="3.40.50.150">
    <property type="entry name" value="Vaccinia Virus protein VP39"/>
    <property type="match status" value="1"/>
</dbReference>